<reference evidence="3" key="1">
    <citation type="submission" date="2016-11" db="EMBL/GenBank/DDBJ databases">
        <authorList>
            <person name="Varghese N."/>
            <person name="Submissions S."/>
        </authorList>
    </citation>
    <scope>NUCLEOTIDE SEQUENCE [LARGE SCALE GENOMIC DNA]</scope>
    <source>
        <strain evidence="3">DSM 2635</strain>
    </source>
</reference>
<dbReference type="RefSeq" id="WP_073124178.1">
    <property type="nucleotide sequence ID" value="NZ_BAABCH010000006.1"/>
</dbReference>
<keyword evidence="2" id="KW-0689">Ribosomal protein</keyword>
<dbReference type="SUPFAM" id="SSF55729">
    <property type="entry name" value="Acyl-CoA N-acyltransferases (Nat)"/>
    <property type="match status" value="1"/>
</dbReference>
<dbReference type="Pfam" id="PF13508">
    <property type="entry name" value="Acetyltransf_7"/>
    <property type="match status" value="1"/>
</dbReference>
<dbReference type="EMBL" id="FQWX01000004">
    <property type="protein sequence ID" value="SHG62185.1"/>
    <property type="molecule type" value="Genomic_DNA"/>
</dbReference>
<protein>
    <submittedName>
        <fullName evidence="2">Ribosomal protein S18 acetylase RimI</fullName>
    </submittedName>
</protein>
<evidence type="ECO:0000313" key="2">
    <source>
        <dbReference type="EMBL" id="SHG62185.1"/>
    </source>
</evidence>
<evidence type="ECO:0000259" key="1">
    <source>
        <dbReference type="PROSITE" id="PS51186"/>
    </source>
</evidence>
<dbReference type="PROSITE" id="PS51186">
    <property type="entry name" value="GNAT"/>
    <property type="match status" value="1"/>
</dbReference>
<keyword evidence="3" id="KW-1185">Reference proteome</keyword>
<dbReference type="FunFam" id="3.40.630.30:FF:000165">
    <property type="entry name" value="IAA acetyltransferase"/>
    <property type="match status" value="1"/>
</dbReference>
<dbReference type="CDD" id="cd04301">
    <property type="entry name" value="NAT_SF"/>
    <property type="match status" value="1"/>
</dbReference>
<name>A0A1M5LB73_9FIRM</name>
<organism evidence="2 3">
    <name type="scientific">Asaccharospora irregularis DSM 2635</name>
    <dbReference type="NCBI Taxonomy" id="1121321"/>
    <lineage>
        <taxon>Bacteria</taxon>
        <taxon>Bacillati</taxon>
        <taxon>Bacillota</taxon>
        <taxon>Clostridia</taxon>
        <taxon>Peptostreptococcales</taxon>
        <taxon>Peptostreptococcaceae</taxon>
        <taxon>Asaccharospora</taxon>
    </lineage>
</organism>
<dbReference type="GO" id="GO:0005840">
    <property type="term" value="C:ribosome"/>
    <property type="evidence" value="ECO:0007669"/>
    <property type="project" value="UniProtKB-KW"/>
</dbReference>
<dbReference type="Gene3D" id="3.40.630.30">
    <property type="match status" value="1"/>
</dbReference>
<evidence type="ECO:0000313" key="3">
    <source>
        <dbReference type="Proteomes" id="UP000243255"/>
    </source>
</evidence>
<accession>A0A1M5LB73</accession>
<feature type="domain" description="N-acetyltransferase" evidence="1">
    <location>
        <begin position="1"/>
        <end position="148"/>
    </location>
</feature>
<dbReference type="InterPro" id="IPR000182">
    <property type="entry name" value="GNAT_dom"/>
</dbReference>
<dbReference type="AlphaFoldDB" id="A0A1M5LB73"/>
<dbReference type="Proteomes" id="UP000243255">
    <property type="component" value="Unassembled WGS sequence"/>
</dbReference>
<gene>
    <name evidence="2" type="ORF">SAMN04488530_10468</name>
</gene>
<proteinExistence type="predicted"/>
<dbReference type="OrthoDB" id="9813917at2"/>
<dbReference type="InterPro" id="IPR016181">
    <property type="entry name" value="Acyl_CoA_acyltransferase"/>
</dbReference>
<dbReference type="GO" id="GO:0016747">
    <property type="term" value="F:acyltransferase activity, transferring groups other than amino-acyl groups"/>
    <property type="evidence" value="ECO:0007669"/>
    <property type="project" value="InterPro"/>
</dbReference>
<sequence>MEIIKIIKENKKDFLDLLLLGDEQESMIDKYLDRGKLFALYDGDLKTVCVVTKENNDECEIKNLATYKKYQGQGYGSRLLEYLSEYYKDEFKTMIVGTGDSPLTIPFYERCGFKIYTRIKNFFIDNYDNPIFEGEVQLVDMVYLKKDL</sequence>
<keyword evidence="2" id="KW-0687">Ribonucleoprotein</keyword>
<dbReference type="STRING" id="1121321.SAMN04488530_10468"/>